<dbReference type="NCBIfam" id="NF002138">
    <property type="entry name" value="PRK00977.1-2"/>
    <property type="match status" value="1"/>
</dbReference>
<dbReference type="InterPro" id="IPR037004">
    <property type="entry name" value="Exonuc_VII_ssu_sf"/>
</dbReference>
<dbReference type="GO" id="GO:0009318">
    <property type="term" value="C:exodeoxyribonuclease VII complex"/>
    <property type="evidence" value="ECO:0007669"/>
    <property type="project" value="UniProtKB-UniRule"/>
</dbReference>
<dbReference type="SUPFAM" id="SSF116842">
    <property type="entry name" value="XseB-like"/>
    <property type="match status" value="1"/>
</dbReference>
<evidence type="ECO:0000313" key="8">
    <source>
        <dbReference type="EMBL" id="KRN29660.1"/>
    </source>
</evidence>
<keyword evidence="5 6" id="KW-0269">Exonuclease</keyword>
<name>A0A0R2FWK2_9LACO</name>
<dbReference type="Gene3D" id="1.10.287.1040">
    <property type="entry name" value="Exonuclease VII, small subunit"/>
    <property type="match status" value="1"/>
</dbReference>
<organism evidence="8 11">
    <name type="scientific">Lactobacillus selangorensis</name>
    <dbReference type="NCBI Taxonomy" id="81857"/>
    <lineage>
        <taxon>Bacteria</taxon>
        <taxon>Bacillati</taxon>
        <taxon>Bacillota</taxon>
        <taxon>Bacilli</taxon>
        <taxon>Lactobacillales</taxon>
        <taxon>Lactobacillaceae</taxon>
        <taxon>Lactobacillus</taxon>
    </lineage>
</organism>
<dbReference type="EMBL" id="JQAZ01000001">
    <property type="protein sequence ID" value="KRN33811.1"/>
    <property type="molecule type" value="Genomic_DNA"/>
</dbReference>
<evidence type="ECO:0000256" key="6">
    <source>
        <dbReference type="HAMAP-Rule" id="MF_00337"/>
    </source>
</evidence>
<evidence type="ECO:0000256" key="3">
    <source>
        <dbReference type="ARBA" id="ARBA00022722"/>
    </source>
</evidence>
<dbReference type="GO" id="GO:0008855">
    <property type="term" value="F:exodeoxyribonuclease VII activity"/>
    <property type="evidence" value="ECO:0007669"/>
    <property type="project" value="UniProtKB-UniRule"/>
</dbReference>
<feature type="region of interest" description="Disordered" evidence="7">
    <location>
        <begin position="60"/>
        <end position="82"/>
    </location>
</feature>
<evidence type="ECO:0000256" key="2">
    <source>
        <dbReference type="ARBA" id="ARBA00022490"/>
    </source>
</evidence>
<dbReference type="NCBIfam" id="TIGR01280">
    <property type="entry name" value="xseB"/>
    <property type="match status" value="1"/>
</dbReference>
<dbReference type="HAMAP" id="MF_00337">
    <property type="entry name" value="Exonuc_7_S"/>
    <property type="match status" value="1"/>
</dbReference>
<dbReference type="EC" id="3.1.11.6" evidence="6"/>
<evidence type="ECO:0000256" key="1">
    <source>
        <dbReference type="ARBA" id="ARBA00009998"/>
    </source>
</evidence>
<dbReference type="OrthoDB" id="9798666at2"/>
<comment type="function">
    <text evidence="6">Bidirectionally degrades single-stranded DNA into large acid-insoluble oligonucleotides, which are then degraded further into small acid-soluble oligonucleotides.</text>
</comment>
<evidence type="ECO:0000313" key="9">
    <source>
        <dbReference type="EMBL" id="KRN33811.1"/>
    </source>
</evidence>
<comment type="similarity">
    <text evidence="1 6">Belongs to the XseB family.</text>
</comment>
<dbReference type="AlphaFoldDB" id="A0A0R2FWK2"/>
<proteinExistence type="inferred from homology"/>
<feature type="compositionally biased region" description="Acidic residues" evidence="7">
    <location>
        <begin position="64"/>
        <end position="82"/>
    </location>
</feature>
<dbReference type="Proteomes" id="UP000051751">
    <property type="component" value="Unassembled WGS sequence"/>
</dbReference>
<dbReference type="GO" id="GO:0005829">
    <property type="term" value="C:cytosol"/>
    <property type="evidence" value="ECO:0007669"/>
    <property type="project" value="TreeGrafter"/>
</dbReference>
<dbReference type="STRING" id="81857.IV38_GL000547"/>
<protein>
    <recommendedName>
        <fullName evidence="6">Exodeoxyribonuclease 7 small subunit</fullName>
        <ecNumber evidence="6">3.1.11.6</ecNumber>
    </recommendedName>
    <alternativeName>
        <fullName evidence="6">Exodeoxyribonuclease VII small subunit</fullName>
        <shortName evidence="6">Exonuclease VII small subunit</shortName>
    </alternativeName>
</protein>
<dbReference type="EMBL" id="JQAT01000001">
    <property type="protein sequence ID" value="KRN29660.1"/>
    <property type="molecule type" value="Genomic_DNA"/>
</dbReference>
<dbReference type="Pfam" id="PF02609">
    <property type="entry name" value="Exonuc_VII_S"/>
    <property type="match status" value="1"/>
</dbReference>
<evidence type="ECO:0000313" key="11">
    <source>
        <dbReference type="Proteomes" id="UP000051751"/>
    </source>
</evidence>
<comment type="catalytic activity">
    <reaction evidence="6">
        <text>Exonucleolytic cleavage in either 5'- to 3'- or 3'- to 5'-direction to yield nucleoside 5'-phosphates.</text>
        <dbReference type="EC" id="3.1.11.6"/>
    </reaction>
</comment>
<gene>
    <name evidence="6" type="primary">xseB</name>
    <name evidence="8" type="ORF">IV38_GL000547</name>
    <name evidence="9" type="ORF">IV40_GL000121</name>
</gene>
<keyword evidence="10" id="KW-1185">Reference proteome</keyword>
<comment type="subunit">
    <text evidence="6">Heterooligomer composed of large and small subunits.</text>
</comment>
<keyword evidence="4 6" id="KW-0378">Hydrolase</keyword>
<keyword evidence="3 6" id="KW-0540">Nuclease</keyword>
<comment type="caution">
    <text evidence="8">The sequence shown here is derived from an EMBL/GenBank/DDBJ whole genome shotgun (WGS) entry which is preliminary data.</text>
</comment>
<reference evidence="10 11" key="1">
    <citation type="journal article" date="2015" name="Genome Announc.">
        <title>Expanding the biotechnology potential of lactobacilli through comparative genomics of 213 strains and associated genera.</title>
        <authorList>
            <person name="Sun Z."/>
            <person name="Harris H.M."/>
            <person name="McCann A."/>
            <person name="Guo C."/>
            <person name="Argimon S."/>
            <person name="Zhang W."/>
            <person name="Yang X."/>
            <person name="Jeffery I.B."/>
            <person name="Cooney J.C."/>
            <person name="Kagawa T.F."/>
            <person name="Liu W."/>
            <person name="Song Y."/>
            <person name="Salvetti E."/>
            <person name="Wrobel A."/>
            <person name="Rasinkangas P."/>
            <person name="Parkhill J."/>
            <person name="Rea M.C."/>
            <person name="O'Sullivan O."/>
            <person name="Ritari J."/>
            <person name="Douillard F.P."/>
            <person name="Paul Ross R."/>
            <person name="Yang R."/>
            <person name="Briner A.E."/>
            <person name="Felis G.E."/>
            <person name="de Vos W.M."/>
            <person name="Barrangou R."/>
            <person name="Klaenhammer T.R."/>
            <person name="Caufield P.W."/>
            <person name="Cui Y."/>
            <person name="Zhang H."/>
            <person name="O'Toole P.W."/>
        </authorList>
    </citation>
    <scope>NUCLEOTIDE SEQUENCE [LARGE SCALE GENOMIC DNA]</scope>
    <source>
        <strain evidence="8 11">ATCC BAA-66</strain>
        <strain evidence="9 10">DSM 13344</strain>
    </source>
</reference>
<sequence>MMAEPTFEENLTQLEQIVDGLEKGDVPLEKALDQFQKGIALSKKLETTLTHAETTLTKVMADNGQEEPFETDADAKEDEDDD</sequence>
<dbReference type="RefSeq" id="WP_057768364.1">
    <property type="nucleotide sequence ID" value="NZ_JQAT01000001.1"/>
</dbReference>
<evidence type="ECO:0000256" key="5">
    <source>
        <dbReference type="ARBA" id="ARBA00022839"/>
    </source>
</evidence>
<evidence type="ECO:0000313" key="10">
    <source>
        <dbReference type="Proteomes" id="UP000051645"/>
    </source>
</evidence>
<keyword evidence="2 6" id="KW-0963">Cytoplasm</keyword>
<dbReference type="PANTHER" id="PTHR34137:SF1">
    <property type="entry name" value="EXODEOXYRIBONUCLEASE 7 SMALL SUBUNIT"/>
    <property type="match status" value="1"/>
</dbReference>
<dbReference type="GO" id="GO:0006308">
    <property type="term" value="P:DNA catabolic process"/>
    <property type="evidence" value="ECO:0007669"/>
    <property type="project" value="UniProtKB-UniRule"/>
</dbReference>
<evidence type="ECO:0000256" key="4">
    <source>
        <dbReference type="ARBA" id="ARBA00022801"/>
    </source>
</evidence>
<accession>A0A0R2FWK2</accession>
<dbReference type="InterPro" id="IPR003761">
    <property type="entry name" value="Exonuc_VII_S"/>
</dbReference>
<evidence type="ECO:0000256" key="7">
    <source>
        <dbReference type="SAM" id="MobiDB-lite"/>
    </source>
</evidence>
<dbReference type="PANTHER" id="PTHR34137">
    <property type="entry name" value="EXODEOXYRIBONUCLEASE 7 SMALL SUBUNIT"/>
    <property type="match status" value="1"/>
</dbReference>
<dbReference type="Proteomes" id="UP000051645">
    <property type="component" value="Unassembled WGS sequence"/>
</dbReference>
<comment type="subcellular location">
    <subcellularLocation>
        <location evidence="6">Cytoplasm</location>
    </subcellularLocation>
</comment>
<dbReference type="PATRIC" id="fig|81857.3.peg.552"/>
<dbReference type="PIRSF" id="PIRSF006488">
    <property type="entry name" value="Exonuc_VII_S"/>
    <property type="match status" value="1"/>
</dbReference>